<sequence length="261" mass="30311">MKKCKETKTDLNTNDIKSLHNLPTEPLQFSIYESIIPPNNIGNQVIKNEIKVVNANFILNSSDLVQDTKNEDNSLVNQTKSSPKKTKTQTKNGPHSNSRIHWTEEENKQLKNLVKQYGAKKWNTIGSILKTKTGKQCRDHYMNVLDPDIKNTLWTVEEEKTLLQKYHQLGPHWSQIKNFLPGRTTGMIKNYIQMLMKRNGDKFFKVPQNDDYEFNPNSNSFSENDASFDFESKETETRQNEFSIHDIAFLLNRPSDFNDPQ</sequence>
<name>A0ABR2JQC7_9EUKA</name>
<dbReference type="SUPFAM" id="SSF46689">
    <property type="entry name" value="Homeodomain-like"/>
    <property type="match status" value="1"/>
</dbReference>
<comment type="caution">
    <text evidence="4">The sequence shown here is derived from an EMBL/GenBank/DDBJ whole genome shotgun (WGS) entry which is preliminary data.</text>
</comment>
<feature type="domain" description="Myb-like" evidence="2">
    <location>
        <begin position="102"/>
        <end position="145"/>
    </location>
</feature>
<dbReference type="InterPro" id="IPR009057">
    <property type="entry name" value="Homeodomain-like_sf"/>
</dbReference>
<organism evidence="4 5">
    <name type="scientific">Tritrichomonas musculus</name>
    <dbReference type="NCBI Taxonomy" id="1915356"/>
    <lineage>
        <taxon>Eukaryota</taxon>
        <taxon>Metamonada</taxon>
        <taxon>Parabasalia</taxon>
        <taxon>Tritrichomonadida</taxon>
        <taxon>Tritrichomonadidae</taxon>
        <taxon>Tritrichomonas</taxon>
    </lineage>
</organism>
<accession>A0ABR2JQC7</accession>
<dbReference type="Gene3D" id="1.10.10.60">
    <property type="entry name" value="Homeodomain-like"/>
    <property type="match status" value="2"/>
</dbReference>
<dbReference type="Pfam" id="PF13921">
    <property type="entry name" value="Myb_DNA-bind_6"/>
    <property type="match status" value="1"/>
</dbReference>
<protein>
    <recommendedName>
        <fullName evidence="6">Myb-like DNA-binding domain containing protein</fullName>
    </recommendedName>
</protein>
<evidence type="ECO:0000256" key="1">
    <source>
        <dbReference type="SAM" id="MobiDB-lite"/>
    </source>
</evidence>
<dbReference type="InterPro" id="IPR001005">
    <property type="entry name" value="SANT/Myb"/>
</dbReference>
<reference evidence="4 5" key="1">
    <citation type="submission" date="2024-04" db="EMBL/GenBank/DDBJ databases">
        <title>Tritrichomonas musculus Genome.</title>
        <authorList>
            <person name="Alves-Ferreira E."/>
            <person name="Grigg M."/>
            <person name="Lorenzi H."/>
            <person name="Galac M."/>
        </authorList>
    </citation>
    <scope>NUCLEOTIDE SEQUENCE [LARGE SCALE GENOMIC DNA]</scope>
    <source>
        <strain evidence="4 5">EAF2021</strain>
    </source>
</reference>
<evidence type="ECO:0000313" key="4">
    <source>
        <dbReference type="EMBL" id="KAK8880960.1"/>
    </source>
</evidence>
<feature type="domain" description="HTH myb-type" evidence="3">
    <location>
        <begin position="102"/>
        <end position="149"/>
    </location>
</feature>
<evidence type="ECO:0000313" key="5">
    <source>
        <dbReference type="Proteomes" id="UP001470230"/>
    </source>
</evidence>
<evidence type="ECO:0000259" key="3">
    <source>
        <dbReference type="PROSITE" id="PS51294"/>
    </source>
</evidence>
<dbReference type="PROSITE" id="PS50090">
    <property type="entry name" value="MYB_LIKE"/>
    <property type="match status" value="2"/>
</dbReference>
<dbReference type="InterPro" id="IPR050560">
    <property type="entry name" value="MYB_TF"/>
</dbReference>
<evidence type="ECO:0008006" key="6">
    <source>
        <dbReference type="Google" id="ProtNLM"/>
    </source>
</evidence>
<dbReference type="Proteomes" id="UP001470230">
    <property type="component" value="Unassembled WGS sequence"/>
</dbReference>
<feature type="domain" description="HTH myb-type" evidence="3">
    <location>
        <begin position="154"/>
        <end position="200"/>
    </location>
</feature>
<feature type="domain" description="Myb-like" evidence="2">
    <location>
        <begin position="146"/>
        <end position="196"/>
    </location>
</feature>
<dbReference type="PANTHER" id="PTHR45614">
    <property type="entry name" value="MYB PROTEIN-RELATED"/>
    <property type="match status" value="1"/>
</dbReference>
<keyword evidence="5" id="KW-1185">Reference proteome</keyword>
<dbReference type="CDD" id="cd00167">
    <property type="entry name" value="SANT"/>
    <property type="match status" value="2"/>
</dbReference>
<dbReference type="InterPro" id="IPR017930">
    <property type="entry name" value="Myb_dom"/>
</dbReference>
<proteinExistence type="predicted"/>
<gene>
    <name evidence="4" type="ORF">M9Y10_003666</name>
</gene>
<dbReference type="SMART" id="SM00717">
    <property type="entry name" value="SANT"/>
    <property type="match status" value="2"/>
</dbReference>
<dbReference type="EMBL" id="JAPFFF010000010">
    <property type="protein sequence ID" value="KAK8880960.1"/>
    <property type="molecule type" value="Genomic_DNA"/>
</dbReference>
<dbReference type="PROSITE" id="PS51294">
    <property type="entry name" value="HTH_MYB"/>
    <property type="match status" value="2"/>
</dbReference>
<evidence type="ECO:0000259" key="2">
    <source>
        <dbReference type="PROSITE" id="PS50090"/>
    </source>
</evidence>
<feature type="region of interest" description="Disordered" evidence="1">
    <location>
        <begin position="69"/>
        <end position="99"/>
    </location>
</feature>
<dbReference type="PANTHER" id="PTHR45614:SF69">
    <property type="entry name" value="CHROMOSOME UNDETERMINED SCAFFOLD_38, WHOLE GENOME SHOTGUN SEQUENCE"/>
    <property type="match status" value="1"/>
</dbReference>